<dbReference type="AlphaFoldDB" id="A0A7S2ULE9"/>
<feature type="compositionally biased region" description="Basic and acidic residues" evidence="1">
    <location>
        <begin position="124"/>
        <end position="147"/>
    </location>
</feature>
<protein>
    <submittedName>
        <fullName evidence="2">Uncharacterized protein</fullName>
    </submittedName>
</protein>
<reference evidence="2" key="1">
    <citation type="submission" date="2021-01" db="EMBL/GenBank/DDBJ databases">
        <authorList>
            <person name="Corre E."/>
            <person name="Pelletier E."/>
            <person name="Niang G."/>
            <person name="Scheremetjew M."/>
            <person name="Finn R."/>
            <person name="Kale V."/>
            <person name="Holt S."/>
            <person name="Cochrane G."/>
            <person name="Meng A."/>
            <person name="Brown T."/>
            <person name="Cohen L."/>
        </authorList>
    </citation>
    <scope>NUCLEOTIDE SEQUENCE</scope>
    <source>
        <strain evidence="2">CCMP2084</strain>
    </source>
</reference>
<sequence length="223" mass="24797">MCPDHAESFAPLRTHSSCVSRDLTFVAPSRRGLVGVPNKRTSWRLYVASVDDVDSMKSGALRKELESYGIPTKSFLEKKEMIEAVKKARAEGKTPIEEKDTPPQQEAKDSTTSNETSSDSAGLSREEKIEAEREKCNGMKVGELKKELEGMGISTKSFFEKSEFVRALAEARVDGVKTSKKSSQGGSSDEPSDPSYRDVAMQKFQGMDPRDPRNREIIDIRLK</sequence>
<feature type="compositionally biased region" description="Basic and acidic residues" evidence="1">
    <location>
        <begin position="208"/>
        <end position="223"/>
    </location>
</feature>
<feature type="region of interest" description="Disordered" evidence="1">
    <location>
        <begin position="173"/>
        <end position="223"/>
    </location>
</feature>
<evidence type="ECO:0000313" key="2">
    <source>
        <dbReference type="EMBL" id="CAD9823490.1"/>
    </source>
</evidence>
<name>A0A7S2ULE9_9STRA</name>
<accession>A0A7S2ULE9</accession>
<dbReference type="EMBL" id="HBHQ01022640">
    <property type="protein sequence ID" value="CAD9823490.1"/>
    <property type="molecule type" value="Transcribed_RNA"/>
</dbReference>
<gene>
    <name evidence="2" type="ORF">ASEP1449_LOCUS15324</name>
</gene>
<organism evidence="2">
    <name type="scientific">Attheya septentrionalis</name>
    <dbReference type="NCBI Taxonomy" id="420275"/>
    <lineage>
        <taxon>Eukaryota</taxon>
        <taxon>Sar</taxon>
        <taxon>Stramenopiles</taxon>
        <taxon>Ochrophyta</taxon>
        <taxon>Bacillariophyta</taxon>
        <taxon>Coscinodiscophyceae</taxon>
        <taxon>Chaetocerotophycidae</taxon>
        <taxon>Chaetocerotales</taxon>
        <taxon>Attheyaceae</taxon>
        <taxon>Attheya</taxon>
    </lineage>
</organism>
<feature type="region of interest" description="Disordered" evidence="1">
    <location>
        <begin position="86"/>
        <end position="147"/>
    </location>
</feature>
<proteinExistence type="predicted"/>
<evidence type="ECO:0000256" key="1">
    <source>
        <dbReference type="SAM" id="MobiDB-lite"/>
    </source>
</evidence>
<feature type="compositionally biased region" description="Low complexity" evidence="1">
    <location>
        <begin position="110"/>
        <end position="120"/>
    </location>
</feature>
<feature type="compositionally biased region" description="Basic and acidic residues" evidence="1">
    <location>
        <begin position="86"/>
        <end position="109"/>
    </location>
</feature>